<dbReference type="InterPro" id="IPR011037">
    <property type="entry name" value="Pyrv_Knase-like_insert_dom_sf"/>
</dbReference>
<gene>
    <name evidence="2" type="primary">g6421</name>
    <name evidence="2" type="ORF">VP750_LOCUS5499</name>
</gene>
<dbReference type="Pfam" id="PF03476">
    <property type="entry name" value="MOSC_N"/>
    <property type="match status" value="1"/>
</dbReference>
<reference evidence="2 3" key="1">
    <citation type="submission" date="2024-06" db="EMBL/GenBank/DDBJ databases">
        <authorList>
            <person name="Kraege A."/>
            <person name="Thomma B."/>
        </authorList>
    </citation>
    <scope>NUCLEOTIDE SEQUENCE [LARGE SCALE GENOMIC DNA]</scope>
</reference>
<proteinExistence type="predicted"/>
<accession>A0ABP1FVC4</accession>
<protein>
    <submittedName>
        <fullName evidence="2">G6421 protein</fullName>
    </submittedName>
</protein>
<evidence type="ECO:0000313" key="3">
    <source>
        <dbReference type="Proteomes" id="UP001497392"/>
    </source>
</evidence>
<dbReference type="PROSITE" id="PS51340">
    <property type="entry name" value="MOSC"/>
    <property type="match status" value="1"/>
</dbReference>
<dbReference type="EMBL" id="CAXHTA020000009">
    <property type="protein sequence ID" value="CAL5223840.1"/>
    <property type="molecule type" value="Genomic_DNA"/>
</dbReference>
<dbReference type="SUPFAM" id="SSF141673">
    <property type="entry name" value="MOSC N-terminal domain-like"/>
    <property type="match status" value="1"/>
</dbReference>
<evidence type="ECO:0000313" key="2">
    <source>
        <dbReference type="EMBL" id="CAL5223840.1"/>
    </source>
</evidence>
<sequence length="314" mass="34622">MPAVTALCIYPVKSLKGINVTSAPICETGFIWDRQWMITRPDGRFLTQRQIPKMTLIVTSLPQEALSNEWGQVSPDAALTLNAPGMDPLHVPLKQSAPSEGELKQCTCWEWSGLARDEGEDAAKWLTEFLVKPVRLVRYVGQVSDGTAESNPKRRACEPEFGNGTETMFPDGYPYLLTTESSLKDLNSKVDEPMDMNRFRANIVIDDSVAPWEEDNWQSFTLGGAPDRAVTFHSLKPCSRCKVTTTNQETGAVGKEPLMALGKYRSGKALGWSAMGSWKHEVFFGWNLGADSSGTIAVGDELKVTRTRTAPMTA</sequence>
<dbReference type="Proteomes" id="UP001497392">
    <property type="component" value="Unassembled WGS sequence"/>
</dbReference>
<dbReference type="InterPro" id="IPR005303">
    <property type="entry name" value="MOCOS_middle"/>
</dbReference>
<dbReference type="Pfam" id="PF03473">
    <property type="entry name" value="MOSC"/>
    <property type="match status" value="1"/>
</dbReference>
<dbReference type="InterPro" id="IPR005302">
    <property type="entry name" value="MoCF_Sase_C"/>
</dbReference>
<dbReference type="SUPFAM" id="SSF50800">
    <property type="entry name" value="PK beta-barrel domain-like"/>
    <property type="match status" value="1"/>
</dbReference>
<evidence type="ECO:0000259" key="1">
    <source>
        <dbReference type="PROSITE" id="PS51340"/>
    </source>
</evidence>
<dbReference type="PANTHER" id="PTHR14237:SF19">
    <property type="entry name" value="MITOCHONDRIAL AMIDOXIME REDUCING COMPONENT 1"/>
    <property type="match status" value="1"/>
</dbReference>
<dbReference type="PANTHER" id="PTHR14237">
    <property type="entry name" value="MOLYBDOPTERIN COFACTOR SULFURASE MOSC"/>
    <property type="match status" value="1"/>
</dbReference>
<organism evidence="2 3">
    <name type="scientific">Coccomyxa viridis</name>
    <dbReference type="NCBI Taxonomy" id="1274662"/>
    <lineage>
        <taxon>Eukaryota</taxon>
        <taxon>Viridiplantae</taxon>
        <taxon>Chlorophyta</taxon>
        <taxon>core chlorophytes</taxon>
        <taxon>Trebouxiophyceae</taxon>
        <taxon>Trebouxiophyceae incertae sedis</taxon>
        <taxon>Coccomyxaceae</taxon>
        <taxon>Coccomyxa</taxon>
    </lineage>
</organism>
<feature type="domain" description="MOSC" evidence="1">
    <location>
        <begin position="149"/>
        <end position="305"/>
    </location>
</feature>
<comment type="caution">
    <text evidence="2">The sequence shown here is derived from an EMBL/GenBank/DDBJ whole genome shotgun (WGS) entry which is preliminary data.</text>
</comment>
<keyword evidence="3" id="KW-1185">Reference proteome</keyword>
<name>A0ABP1FVC4_9CHLO</name>